<evidence type="ECO:0000313" key="1">
    <source>
        <dbReference type="EMBL" id="CAB5006934.1"/>
    </source>
</evidence>
<name>A0A6J7PY41_9ZZZZ</name>
<organism evidence="1">
    <name type="scientific">freshwater metagenome</name>
    <dbReference type="NCBI Taxonomy" id="449393"/>
    <lineage>
        <taxon>unclassified sequences</taxon>
        <taxon>metagenomes</taxon>
        <taxon>ecological metagenomes</taxon>
    </lineage>
</organism>
<gene>
    <name evidence="1" type="ORF">UFOPK3992_01037</name>
</gene>
<dbReference type="AlphaFoldDB" id="A0A6J7PY41"/>
<protein>
    <submittedName>
        <fullName evidence="1">Unannotated protein</fullName>
    </submittedName>
</protein>
<proteinExistence type="predicted"/>
<sequence length="134" mass="13929">MFTSLSVVKSPPTRTFPSNCTATLVTVPLNPVPIAVVNAVSGLPSEFRRTMYGAATLLKVVKMPAATTRPSDCAATEITRVPLPGPVPIAVEYAVSRSPSSNTGTAFTAPGTATSAAPAIATEMTTEVRRCFDM</sequence>
<accession>A0A6J7PY41</accession>
<dbReference type="EMBL" id="CAFBOZ010000136">
    <property type="protein sequence ID" value="CAB5006934.1"/>
    <property type="molecule type" value="Genomic_DNA"/>
</dbReference>
<reference evidence="1" key="1">
    <citation type="submission" date="2020-05" db="EMBL/GenBank/DDBJ databases">
        <authorList>
            <person name="Chiriac C."/>
            <person name="Salcher M."/>
            <person name="Ghai R."/>
            <person name="Kavagutti S V."/>
        </authorList>
    </citation>
    <scope>NUCLEOTIDE SEQUENCE</scope>
</reference>